<feature type="region of interest" description="Disordered" evidence="1">
    <location>
        <begin position="1"/>
        <end position="62"/>
    </location>
</feature>
<evidence type="ECO:0000256" key="1">
    <source>
        <dbReference type="SAM" id="MobiDB-lite"/>
    </source>
</evidence>
<name>A0A964T8D9_9HYPH</name>
<sequence length="62" mass="6802">MPKDRPRDDLEDNPNIGASKGSYATGEDPERIEGDSTFEGDVESDTDRQGGLDPRHVGRTNK</sequence>
<gene>
    <name evidence="2" type="ORF">E4O86_22180</name>
</gene>
<evidence type="ECO:0000313" key="3">
    <source>
        <dbReference type="Proteomes" id="UP000773614"/>
    </source>
</evidence>
<dbReference type="OrthoDB" id="7210750at2"/>
<comment type="caution">
    <text evidence="2">The sequence shown here is derived from an EMBL/GenBank/DDBJ whole genome shotgun (WGS) entry which is preliminary data.</text>
</comment>
<accession>A0A964T8D9</accession>
<dbReference type="EMBL" id="SPKJ01000166">
    <property type="protein sequence ID" value="MYZ50413.1"/>
    <property type="molecule type" value="Genomic_DNA"/>
</dbReference>
<dbReference type="AlphaFoldDB" id="A0A964T8D9"/>
<protein>
    <submittedName>
        <fullName evidence="2">Uncharacterized protein</fullName>
    </submittedName>
</protein>
<proteinExistence type="predicted"/>
<organism evidence="2 3">
    <name type="scientific">Propylenella binzhouense</name>
    <dbReference type="NCBI Taxonomy" id="2555902"/>
    <lineage>
        <taxon>Bacteria</taxon>
        <taxon>Pseudomonadati</taxon>
        <taxon>Pseudomonadota</taxon>
        <taxon>Alphaproteobacteria</taxon>
        <taxon>Hyphomicrobiales</taxon>
        <taxon>Propylenellaceae</taxon>
        <taxon>Propylenella</taxon>
    </lineage>
</organism>
<evidence type="ECO:0000313" key="2">
    <source>
        <dbReference type="EMBL" id="MYZ50413.1"/>
    </source>
</evidence>
<feature type="compositionally biased region" description="Basic and acidic residues" evidence="1">
    <location>
        <begin position="45"/>
        <end position="56"/>
    </location>
</feature>
<reference evidence="2" key="1">
    <citation type="submission" date="2019-03" db="EMBL/GenBank/DDBJ databases">
        <title>Afifella sp. nov., isolated from activated sludge.</title>
        <authorList>
            <person name="Li Q."/>
            <person name="Liu Y."/>
        </authorList>
    </citation>
    <scope>NUCLEOTIDE SEQUENCE</scope>
    <source>
        <strain evidence="2">L72</strain>
    </source>
</reference>
<dbReference type="Proteomes" id="UP000773614">
    <property type="component" value="Unassembled WGS sequence"/>
</dbReference>
<keyword evidence="3" id="KW-1185">Reference proteome</keyword>